<sequence>MKEKSDAIGHFKKFKAMVEKETGNAIKVLRTDRGGEFNSQDFKDLCEDHGMIRHLTAPYTPQQYGVVERRNRTLLEMTVLKAKQVPNYLWGEAVNHASYIINRIPTRAVKDSTPYELYYHRKPNIEHIRKLDDRSQKTVHKTQSLTRTQIGTGRRNMTKC</sequence>
<evidence type="ECO:0000259" key="1">
    <source>
        <dbReference type="PROSITE" id="PS50994"/>
    </source>
</evidence>
<dbReference type="SUPFAM" id="SSF53098">
    <property type="entry name" value="Ribonuclease H-like"/>
    <property type="match status" value="1"/>
</dbReference>
<dbReference type="Proteomes" id="UP001172457">
    <property type="component" value="Chromosome 1"/>
</dbReference>
<dbReference type="EMBL" id="JARYMX010000001">
    <property type="protein sequence ID" value="KAJ9566257.1"/>
    <property type="molecule type" value="Genomic_DNA"/>
</dbReference>
<reference evidence="2" key="1">
    <citation type="submission" date="2023-03" db="EMBL/GenBank/DDBJ databases">
        <title>Chromosome-scale reference genome and RAD-based genetic map of yellow starthistle (Centaurea solstitialis) reveal putative structural variation and QTLs associated with invader traits.</title>
        <authorList>
            <person name="Reatini B."/>
            <person name="Cang F.A."/>
            <person name="Jiang Q."/>
            <person name="Mckibben M.T.W."/>
            <person name="Barker M.S."/>
            <person name="Rieseberg L.H."/>
            <person name="Dlugosch K.M."/>
        </authorList>
    </citation>
    <scope>NUCLEOTIDE SEQUENCE</scope>
    <source>
        <strain evidence="2">CAN-66</strain>
        <tissue evidence="2">Leaf</tissue>
    </source>
</reference>
<evidence type="ECO:0000313" key="2">
    <source>
        <dbReference type="EMBL" id="KAJ9566257.1"/>
    </source>
</evidence>
<dbReference type="InterPro" id="IPR036397">
    <property type="entry name" value="RNaseH_sf"/>
</dbReference>
<dbReference type="InterPro" id="IPR001584">
    <property type="entry name" value="Integrase_cat-core"/>
</dbReference>
<proteinExistence type="predicted"/>
<dbReference type="GO" id="GO:0003676">
    <property type="term" value="F:nucleic acid binding"/>
    <property type="evidence" value="ECO:0007669"/>
    <property type="project" value="InterPro"/>
</dbReference>
<accession>A0AA38WMJ6</accession>
<dbReference type="Gene3D" id="3.30.420.10">
    <property type="entry name" value="Ribonuclease H-like superfamily/Ribonuclease H"/>
    <property type="match status" value="1"/>
</dbReference>
<comment type="caution">
    <text evidence="2">The sequence shown here is derived from an EMBL/GenBank/DDBJ whole genome shotgun (WGS) entry which is preliminary data.</text>
</comment>
<feature type="domain" description="Integrase catalytic" evidence="1">
    <location>
        <begin position="1"/>
        <end position="122"/>
    </location>
</feature>
<dbReference type="InterPro" id="IPR039537">
    <property type="entry name" value="Retrotran_Ty1/copia-like"/>
</dbReference>
<protein>
    <recommendedName>
        <fullName evidence="1">Integrase catalytic domain-containing protein</fullName>
    </recommendedName>
</protein>
<dbReference type="GO" id="GO:0015074">
    <property type="term" value="P:DNA integration"/>
    <property type="evidence" value="ECO:0007669"/>
    <property type="project" value="InterPro"/>
</dbReference>
<dbReference type="PROSITE" id="PS50994">
    <property type="entry name" value="INTEGRASE"/>
    <property type="match status" value="1"/>
</dbReference>
<dbReference type="PANTHER" id="PTHR42648:SF18">
    <property type="entry name" value="RETROTRANSPOSON, UNCLASSIFIED-LIKE PROTEIN"/>
    <property type="match status" value="1"/>
</dbReference>
<evidence type="ECO:0000313" key="3">
    <source>
        <dbReference type="Proteomes" id="UP001172457"/>
    </source>
</evidence>
<dbReference type="PANTHER" id="PTHR42648">
    <property type="entry name" value="TRANSPOSASE, PUTATIVE-RELATED"/>
    <property type="match status" value="1"/>
</dbReference>
<dbReference type="InterPro" id="IPR012337">
    <property type="entry name" value="RNaseH-like_sf"/>
</dbReference>
<keyword evidence="3" id="KW-1185">Reference proteome</keyword>
<organism evidence="2 3">
    <name type="scientific">Centaurea solstitialis</name>
    <name type="common">yellow star-thistle</name>
    <dbReference type="NCBI Taxonomy" id="347529"/>
    <lineage>
        <taxon>Eukaryota</taxon>
        <taxon>Viridiplantae</taxon>
        <taxon>Streptophyta</taxon>
        <taxon>Embryophyta</taxon>
        <taxon>Tracheophyta</taxon>
        <taxon>Spermatophyta</taxon>
        <taxon>Magnoliopsida</taxon>
        <taxon>eudicotyledons</taxon>
        <taxon>Gunneridae</taxon>
        <taxon>Pentapetalae</taxon>
        <taxon>asterids</taxon>
        <taxon>campanulids</taxon>
        <taxon>Asterales</taxon>
        <taxon>Asteraceae</taxon>
        <taxon>Carduoideae</taxon>
        <taxon>Cardueae</taxon>
        <taxon>Centaureinae</taxon>
        <taxon>Centaurea</taxon>
    </lineage>
</organism>
<dbReference type="AlphaFoldDB" id="A0AA38WMJ6"/>
<gene>
    <name evidence="2" type="ORF">OSB04_002223</name>
</gene>
<name>A0AA38WMJ6_9ASTR</name>